<evidence type="ECO:0000259" key="6">
    <source>
        <dbReference type="Pfam" id="PF00149"/>
    </source>
</evidence>
<dbReference type="InterPro" id="IPR004843">
    <property type="entry name" value="Calcineurin-like_PHP"/>
</dbReference>
<dbReference type="SUPFAM" id="SSF56300">
    <property type="entry name" value="Metallo-dependent phosphatases"/>
    <property type="match status" value="1"/>
</dbReference>
<dbReference type="PANTHER" id="PTHR34990">
    <property type="entry name" value="UDP-2,3-DIACYLGLUCOSAMINE HYDROLASE-RELATED"/>
    <property type="match status" value="1"/>
</dbReference>
<dbReference type="InterPro" id="IPR043461">
    <property type="entry name" value="LpxH-like"/>
</dbReference>
<sequence length="297" mass="33501">MPKRHYRSIWISDIHLGLPDCKAGFLLDFLEATQCEQLYLLGDVIDLWDLGRRQRWPAEHSRVLAHLINRAASGTRVMYIPGNHDERVREFAGLFFGGIEIQPEWVHRTADGRRLLLVHGDGFDAEVRGAPWLDLIGDGAYDLLLFINRWVHRARRLLGLPYWSAARELKTRIDLAARAIARFEHAAAREAAHRGLDGIVCGHIHQAELRSLDGVLYCNDGDWVESCTALVEHADGRLEVLHWADEAHVTHREHPVPAPAPTTPLPAAARRGFEPGWYGWAALDGVRGWPFAAGRRA</sequence>
<gene>
    <name evidence="7" type="ORF">EV699_12350</name>
</gene>
<dbReference type="RefSeq" id="WP_132545185.1">
    <property type="nucleotide sequence ID" value="NZ_SLWY01000023.1"/>
</dbReference>
<dbReference type="InterPro" id="IPR029052">
    <property type="entry name" value="Metallo-depent_PP-like"/>
</dbReference>
<dbReference type="Pfam" id="PF00149">
    <property type="entry name" value="Metallophos"/>
    <property type="match status" value="1"/>
</dbReference>
<evidence type="ECO:0000256" key="5">
    <source>
        <dbReference type="ARBA" id="ARBA00023211"/>
    </source>
</evidence>
<dbReference type="GO" id="GO:0016020">
    <property type="term" value="C:membrane"/>
    <property type="evidence" value="ECO:0007669"/>
    <property type="project" value="GOC"/>
</dbReference>
<keyword evidence="2" id="KW-0997">Cell inner membrane</keyword>
<dbReference type="GO" id="GO:0008758">
    <property type="term" value="F:UDP-2,3-diacylglucosamine hydrolase activity"/>
    <property type="evidence" value="ECO:0007669"/>
    <property type="project" value="TreeGrafter"/>
</dbReference>
<evidence type="ECO:0000256" key="3">
    <source>
        <dbReference type="ARBA" id="ARBA00022723"/>
    </source>
</evidence>
<dbReference type="EMBL" id="SLWY01000023">
    <property type="protein sequence ID" value="TCO78173.1"/>
    <property type="molecule type" value="Genomic_DNA"/>
</dbReference>
<evidence type="ECO:0000256" key="2">
    <source>
        <dbReference type="ARBA" id="ARBA00022519"/>
    </source>
</evidence>
<evidence type="ECO:0000313" key="8">
    <source>
        <dbReference type="Proteomes" id="UP000295765"/>
    </source>
</evidence>
<dbReference type="Gene3D" id="3.60.21.10">
    <property type="match status" value="1"/>
</dbReference>
<feature type="domain" description="Calcineurin-like phosphoesterase" evidence="6">
    <location>
        <begin position="9"/>
        <end position="206"/>
    </location>
</feature>
<reference evidence="7 8" key="1">
    <citation type="submission" date="2019-03" db="EMBL/GenBank/DDBJ databases">
        <title>Genomic Encyclopedia of Type Strains, Phase IV (KMG-IV): sequencing the most valuable type-strain genomes for metagenomic binning, comparative biology and taxonomic classification.</title>
        <authorList>
            <person name="Goeker M."/>
        </authorList>
    </citation>
    <scope>NUCLEOTIDE SEQUENCE [LARGE SCALE GENOMIC DNA]</scope>
    <source>
        <strain evidence="7 8">DSM 25287</strain>
    </source>
</reference>
<protein>
    <submittedName>
        <fullName evidence="7">UDP-2,3-diacylglucosamine pyrophosphatase LpxH</fullName>
    </submittedName>
</protein>
<evidence type="ECO:0000313" key="7">
    <source>
        <dbReference type="EMBL" id="TCO78173.1"/>
    </source>
</evidence>
<keyword evidence="5" id="KW-0464">Manganese</keyword>
<name>A0A4R2KWC1_9GAMM</name>
<organism evidence="7 8">
    <name type="scientific">Plasticicumulans lactativorans</name>
    <dbReference type="NCBI Taxonomy" id="1133106"/>
    <lineage>
        <taxon>Bacteria</taxon>
        <taxon>Pseudomonadati</taxon>
        <taxon>Pseudomonadota</taxon>
        <taxon>Gammaproteobacteria</taxon>
        <taxon>Candidatus Competibacteraceae</taxon>
        <taxon>Plasticicumulans</taxon>
    </lineage>
</organism>
<dbReference type="GO" id="GO:0009245">
    <property type="term" value="P:lipid A biosynthetic process"/>
    <property type="evidence" value="ECO:0007669"/>
    <property type="project" value="TreeGrafter"/>
</dbReference>
<dbReference type="OrthoDB" id="9802481at2"/>
<comment type="caution">
    <text evidence="7">The sequence shown here is derived from an EMBL/GenBank/DDBJ whole genome shotgun (WGS) entry which is preliminary data.</text>
</comment>
<dbReference type="CDD" id="cd07398">
    <property type="entry name" value="MPP_YbbF-LpxH"/>
    <property type="match status" value="1"/>
</dbReference>
<dbReference type="GO" id="GO:0046872">
    <property type="term" value="F:metal ion binding"/>
    <property type="evidence" value="ECO:0007669"/>
    <property type="project" value="UniProtKB-KW"/>
</dbReference>
<evidence type="ECO:0000256" key="1">
    <source>
        <dbReference type="ARBA" id="ARBA00022475"/>
    </source>
</evidence>
<dbReference type="AlphaFoldDB" id="A0A4R2KWC1"/>
<accession>A0A4R2KWC1</accession>
<proteinExistence type="predicted"/>
<keyword evidence="8" id="KW-1185">Reference proteome</keyword>
<evidence type="ECO:0000256" key="4">
    <source>
        <dbReference type="ARBA" id="ARBA00023136"/>
    </source>
</evidence>
<keyword evidence="3" id="KW-0479">Metal-binding</keyword>
<keyword evidence="4" id="KW-0472">Membrane</keyword>
<dbReference type="Proteomes" id="UP000295765">
    <property type="component" value="Unassembled WGS sequence"/>
</dbReference>
<keyword evidence="1" id="KW-1003">Cell membrane</keyword>
<dbReference type="PANTHER" id="PTHR34990:SF2">
    <property type="entry name" value="BLL8164 PROTEIN"/>
    <property type="match status" value="1"/>
</dbReference>